<organism evidence="1 2">
    <name type="scientific">Petrolisthes manimaculis</name>
    <dbReference type="NCBI Taxonomy" id="1843537"/>
    <lineage>
        <taxon>Eukaryota</taxon>
        <taxon>Metazoa</taxon>
        <taxon>Ecdysozoa</taxon>
        <taxon>Arthropoda</taxon>
        <taxon>Crustacea</taxon>
        <taxon>Multicrustacea</taxon>
        <taxon>Malacostraca</taxon>
        <taxon>Eumalacostraca</taxon>
        <taxon>Eucarida</taxon>
        <taxon>Decapoda</taxon>
        <taxon>Pleocyemata</taxon>
        <taxon>Anomura</taxon>
        <taxon>Galatheoidea</taxon>
        <taxon>Porcellanidae</taxon>
        <taxon>Petrolisthes</taxon>
    </lineage>
</organism>
<evidence type="ECO:0000313" key="1">
    <source>
        <dbReference type="EMBL" id="KAK4297827.1"/>
    </source>
</evidence>
<dbReference type="Proteomes" id="UP001292094">
    <property type="component" value="Unassembled WGS sequence"/>
</dbReference>
<dbReference type="AlphaFoldDB" id="A0AAE1TU50"/>
<gene>
    <name evidence="1" type="ORF">Pmani_029779</name>
</gene>
<sequence length="115" mass="12832">MEEPSHDLSTTTSLHTCLLHPTPLHNRSLHSPLALTIPTPPYCNPGYDLTHSNPLHTLLLEPHSTNHSHSTQGHHHSISVHSTYVTKKKLTRDDHKPLTTTLNNSHSPHILPIPL</sequence>
<evidence type="ECO:0000313" key="2">
    <source>
        <dbReference type="Proteomes" id="UP001292094"/>
    </source>
</evidence>
<dbReference type="EMBL" id="JAWZYT010003563">
    <property type="protein sequence ID" value="KAK4297827.1"/>
    <property type="molecule type" value="Genomic_DNA"/>
</dbReference>
<keyword evidence="2" id="KW-1185">Reference proteome</keyword>
<protein>
    <submittedName>
        <fullName evidence="1">Uncharacterized protein</fullName>
    </submittedName>
</protein>
<name>A0AAE1TU50_9EUCA</name>
<proteinExistence type="predicted"/>
<reference evidence="1" key="1">
    <citation type="submission" date="2023-11" db="EMBL/GenBank/DDBJ databases">
        <title>Genome assemblies of two species of porcelain crab, Petrolisthes cinctipes and Petrolisthes manimaculis (Anomura: Porcellanidae).</title>
        <authorList>
            <person name="Angst P."/>
        </authorList>
    </citation>
    <scope>NUCLEOTIDE SEQUENCE</scope>
    <source>
        <strain evidence="1">PB745_02</strain>
        <tissue evidence="1">Gill</tissue>
    </source>
</reference>
<comment type="caution">
    <text evidence="1">The sequence shown here is derived from an EMBL/GenBank/DDBJ whole genome shotgun (WGS) entry which is preliminary data.</text>
</comment>
<accession>A0AAE1TU50</accession>